<sequence length="90" mass="10396">MSSERKALLEKAFPEVLLFCRGLGLVFEVVDLHWGIGNYPFGDHKACEISLQEIQMCKRLSAGPNFIVSLWLCSRQPMMSLLIDYEYWLL</sequence>
<dbReference type="Ensembl" id="ENSOSIT00000019368.1">
    <property type="protein sequence ID" value="ENSOSIP00000018337.1"/>
    <property type="gene ID" value="ENSOSIG00000009975.1"/>
</dbReference>
<protein>
    <submittedName>
        <fullName evidence="1">Uncharacterized protein</fullName>
    </submittedName>
</protein>
<evidence type="ECO:0000313" key="1">
    <source>
        <dbReference type="Ensembl" id="ENSOSIP00000018337.1"/>
    </source>
</evidence>
<proteinExistence type="predicted"/>
<dbReference type="Proteomes" id="UP000694383">
    <property type="component" value="Unplaced"/>
</dbReference>
<organism evidence="1 2">
    <name type="scientific">Oryzias sinensis</name>
    <name type="common">Chinese medaka</name>
    <dbReference type="NCBI Taxonomy" id="183150"/>
    <lineage>
        <taxon>Eukaryota</taxon>
        <taxon>Metazoa</taxon>
        <taxon>Chordata</taxon>
        <taxon>Craniata</taxon>
        <taxon>Vertebrata</taxon>
        <taxon>Euteleostomi</taxon>
        <taxon>Actinopterygii</taxon>
        <taxon>Neopterygii</taxon>
        <taxon>Teleostei</taxon>
        <taxon>Neoteleostei</taxon>
        <taxon>Acanthomorphata</taxon>
        <taxon>Ovalentaria</taxon>
        <taxon>Atherinomorphae</taxon>
        <taxon>Beloniformes</taxon>
        <taxon>Adrianichthyidae</taxon>
        <taxon>Oryziinae</taxon>
        <taxon>Oryzias</taxon>
    </lineage>
</organism>
<name>A0A8C7XVU9_9TELE</name>
<dbReference type="PANTHER" id="PTHR45013">
    <property type="entry name" value="NACHT DOMAIN- AND WD REPEAT-CONTAINING PROTEIN 1"/>
    <property type="match status" value="1"/>
</dbReference>
<keyword evidence="2" id="KW-1185">Reference proteome</keyword>
<accession>A0A8C7XVU9</accession>
<dbReference type="PANTHER" id="PTHR45013:SF1">
    <property type="entry name" value="NACHT DOMAIN- AND WD REPEAT-CONTAINING PROTEIN 1"/>
    <property type="match status" value="1"/>
</dbReference>
<reference evidence="1" key="2">
    <citation type="submission" date="2025-09" db="UniProtKB">
        <authorList>
            <consortium name="Ensembl"/>
        </authorList>
    </citation>
    <scope>IDENTIFICATION</scope>
</reference>
<dbReference type="GeneTree" id="ENSGT00940000177900"/>
<evidence type="ECO:0000313" key="2">
    <source>
        <dbReference type="Proteomes" id="UP000694383"/>
    </source>
</evidence>
<dbReference type="InterPro" id="IPR043365">
    <property type="entry name" value="NWD1"/>
</dbReference>
<dbReference type="AlphaFoldDB" id="A0A8C7XVU9"/>
<reference evidence="1" key="1">
    <citation type="submission" date="2025-08" db="UniProtKB">
        <authorList>
            <consortium name="Ensembl"/>
        </authorList>
    </citation>
    <scope>IDENTIFICATION</scope>
</reference>